<organism evidence="12">
    <name type="scientific">Blautia hansenii</name>
    <name type="common">Ruminococcus hansenii</name>
    <dbReference type="NCBI Taxonomy" id="1322"/>
    <lineage>
        <taxon>Bacteria</taxon>
        <taxon>Bacillati</taxon>
        <taxon>Bacillota</taxon>
        <taxon>Clostridia</taxon>
        <taxon>Lachnospirales</taxon>
        <taxon>Lachnospiraceae</taxon>
        <taxon>Blautia</taxon>
    </lineage>
</organism>
<keyword evidence="8 11" id="KW-0067">ATP-binding</keyword>
<dbReference type="GO" id="GO:0005829">
    <property type="term" value="C:cytosol"/>
    <property type="evidence" value="ECO:0007669"/>
    <property type="project" value="TreeGrafter"/>
</dbReference>
<keyword evidence="11" id="KW-0460">Magnesium</keyword>
<keyword evidence="9 11" id="KW-0057">Aromatic amino acid biosynthesis</keyword>
<dbReference type="CDD" id="cd00464">
    <property type="entry name" value="SK"/>
    <property type="match status" value="1"/>
</dbReference>
<dbReference type="PANTHER" id="PTHR21087">
    <property type="entry name" value="SHIKIMATE KINASE"/>
    <property type="match status" value="1"/>
</dbReference>
<comment type="similarity">
    <text evidence="2 11">Belongs to the shikimate kinase family.</text>
</comment>
<sequence length="173" mass="19718">MNSLQKQHLILIGFMGTGKSTVARQLSRQLELPFFEMDEMIVQEQGMEISNIFQEKGEAYFRDLETALLKKLLQEEKGILSCGGGIILRDENIQAMKKHGTVILLTAKPETILKRVQHNQSRPVLNGKKNIDDITKLMKEREERYHMTADILISTDGKSLSQICEEIADMITK</sequence>
<dbReference type="GO" id="GO:0009423">
    <property type="term" value="P:chorismate biosynthetic process"/>
    <property type="evidence" value="ECO:0007669"/>
    <property type="project" value="UniProtKB-UniRule"/>
</dbReference>
<evidence type="ECO:0000256" key="8">
    <source>
        <dbReference type="ARBA" id="ARBA00022840"/>
    </source>
</evidence>
<dbReference type="GO" id="GO:0009073">
    <property type="term" value="P:aromatic amino acid family biosynthetic process"/>
    <property type="evidence" value="ECO:0007669"/>
    <property type="project" value="UniProtKB-KW"/>
</dbReference>
<dbReference type="PANTHER" id="PTHR21087:SF16">
    <property type="entry name" value="SHIKIMATE KINASE 1, CHLOROPLASTIC"/>
    <property type="match status" value="1"/>
</dbReference>
<evidence type="ECO:0000256" key="3">
    <source>
        <dbReference type="ARBA" id="ARBA00012154"/>
    </source>
</evidence>
<reference evidence="12" key="1">
    <citation type="submission" date="2019-11" db="EMBL/GenBank/DDBJ databases">
        <authorList>
            <person name="Feng L."/>
        </authorList>
    </citation>
    <scope>NUCLEOTIDE SEQUENCE</scope>
    <source>
        <strain evidence="12">BhanseniiLFYP23</strain>
    </source>
</reference>
<evidence type="ECO:0000256" key="11">
    <source>
        <dbReference type="HAMAP-Rule" id="MF_00109"/>
    </source>
</evidence>
<feature type="binding site" evidence="11">
    <location>
        <position position="141"/>
    </location>
    <ligand>
        <name>substrate</name>
    </ligand>
</feature>
<keyword evidence="11" id="KW-0963">Cytoplasm</keyword>
<dbReference type="InterPro" id="IPR000623">
    <property type="entry name" value="Shikimate_kinase/TSH1"/>
</dbReference>
<dbReference type="GO" id="GO:0008652">
    <property type="term" value="P:amino acid biosynthetic process"/>
    <property type="evidence" value="ECO:0007669"/>
    <property type="project" value="UniProtKB-KW"/>
</dbReference>
<proteinExistence type="inferred from homology"/>
<evidence type="ECO:0000256" key="6">
    <source>
        <dbReference type="ARBA" id="ARBA00022741"/>
    </source>
</evidence>
<dbReference type="PRINTS" id="PR01100">
    <property type="entry name" value="SHIKIMTKNASE"/>
</dbReference>
<evidence type="ECO:0000256" key="9">
    <source>
        <dbReference type="ARBA" id="ARBA00023141"/>
    </source>
</evidence>
<feature type="binding site" evidence="11">
    <location>
        <position position="84"/>
    </location>
    <ligand>
        <name>substrate</name>
    </ligand>
</feature>
<keyword evidence="7 11" id="KW-0418">Kinase</keyword>
<gene>
    <name evidence="11 12" type="primary">aroK</name>
    <name evidence="12" type="ORF">BHLFYP23_00114</name>
</gene>
<dbReference type="EMBL" id="CACRSY010000012">
    <property type="protein sequence ID" value="VYT09136.1"/>
    <property type="molecule type" value="Genomic_DNA"/>
</dbReference>
<keyword evidence="4 11" id="KW-0028">Amino-acid biosynthesis</keyword>
<comment type="subunit">
    <text evidence="11">Monomer.</text>
</comment>
<keyword evidence="11" id="KW-0479">Metal-binding</keyword>
<keyword evidence="6 11" id="KW-0547">Nucleotide-binding</keyword>
<feature type="binding site" evidence="11">
    <location>
        <position position="20"/>
    </location>
    <ligand>
        <name>Mg(2+)</name>
        <dbReference type="ChEBI" id="CHEBI:18420"/>
    </ligand>
</feature>
<dbReference type="EC" id="2.7.1.71" evidence="3 11"/>
<dbReference type="AlphaFoldDB" id="A0A6N2U0W4"/>
<dbReference type="UniPathway" id="UPA00053">
    <property type="reaction ID" value="UER00088"/>
</dbReference>
<dbReference type="HAMAP" id="MF_00109">
    <property type="entry name" value="Shikimate_kinase"/>
    <property type="match status" value="1"/>
</dbReference>
<dbReference type="GO" id="GO:0000287">
    <property type="term" value="F:magnesium ion binding"/>
    <property type="evidence" value="ECO:0007669"/>
    <property type="project" value="UniProtKB-UniRule"/>
</dbReference>
<feature type="binding site" evidence="11">
    <location>
        <position position="62"/>
    </location>
    <ligand>
        <name>substrate</name>
    </ligand>
</feature>
<dbReference type="Gene3D" id="3.40.50.300">
    <property type="entry name" value="P-loop containing nucleotide triphosphate hydrolases"/>
    <property type="match status" value="1"/>
</dbReference>
<dbReference type="SUPFAM" id="SSF52540">
    <property type="entry name" value="P-loop containing nucleoside triphosphate hydrolases"/>
    <property type="match status" value="1"/>
</dbReference>
<protein>
    <recommendedName>
        <fullName evidence="3 11">Shikimate kinase</fullName>
        <shortName evidence="11">SK</shortName>
        <ecNumber evidence="3 11">2.7.1.71</ecNumber>
    </recommendedName>
</protein>
<feature type="binding site" evidence="11">
    <location>
        <begin position="16"/>
        <end position="21"/>
    </location>
    <ligand>
        <name>ATP</name>
        <dbReference type="ChEBI" id="CHEBI:30616"/>
    </ligand>
</feature>
<comment type="pathway">
    <text evidence="1 11">Metabolic intermediate biosynthesis; chorismate biosynthesis; chorismate from D-erythrose 4-phosphate and phosphoenolpyruvate: step 5/7.</text>
</comment>
<evidence type="ECO:0000256" key="2">
    <source>
        <dbReference type="ARBA" id="ARBA00006997"/>
    </source>
</evidence>
<dbReference type="GO" id="GO:0005524">
    <property type="term" value="F:ATP binding"/>
    <property type="evidence" value="ECO:0007669"/>
    <property type="project" value="UniProtKB-UniRule"/>
</dbReference>
<dbReference type="Pfam" id="PF01202">
    <property type="entry name" value="SKI"/>
    <property type="match status" value="1"/>
</dbReference>
<name>A0A6N2U0W4_BLAHA</name>
<dbReference type="InterPro" id="IPR031322">
    <property type="entry name" value="Shikimate/glucono_kinase"/>
</dbReference>
<comment type="function">
    <text evidence="11">Catalyzes the specific phosphorylation of the 3-hydroxyl group of shikimic acid using ATP as a cosubstrate.</text>
</comment>
<evidence type="ECO:0000313" key="12">
    <source>
        <dbReference type="EMBL" id="VYT09136.1"/>
    </source>
</evidence>
<comment type="cofactor">
    <cofactor evidence="11">
        <name>Mg(2+)</name>
        <dbReference type="ChEBI" id="CHEBI:18420"/>
    </cofactor>
    <text evidence="11">Binds 1 Mg(2+) ion per subunit.</text>
</comment>
<keyword evidence="5 11" id="KW-0808">Transferase</keyword>
<dbReference type="RefSeq" id="WP_004223139.1">
    <property type="nucleotide sequence ID" value="NZ_CACRSY010000012.1"/>
</dbReference>
<dbReference type="PROSITE" id="PS01128">
    <property type="entry name" value="SHIKIMATE_KINASE"/>
    <property type="match status" value="1"/>
</dbReference>
<feature type="binding site" evidence="11">
    <location>
        <position position="122"/>
    </location>
    <ligand>
        <name>ATP</name>
        <dbReference type="ChEBI" id="CHEBI:30616"/>
    </ligand>
</feature>
<dbReference type="GO" id="GO:0004765">
    <property type="term" value="F:shikimate kinase activity"/>
    <property type="evidence" value="ECO:0007669"/>
    <property type="project" value="UniProtKB-UniRule"/>
</dbReference>
<comment type="subcellular location">
    <subcellularLocation>
        <location evidence="11">Cytoplasm</location>
    </subcellularLocation>
</comment>
<evidence type="ECO:0000256" key="7">
    <source>
        <dbReference type="ARBA" id="ARBA00022777"/>
    </source>
</evidence>
<accession>A0A6N2U0W4</accession>
<evidence type="ECO:0000256" key="1">
    <source>
        <dbReference type="ARBA" id="ARBA00004842"/>
    </source>
</evidence>
<comment type="caution">
    <text evidence="11">Lacks conserved residue(s) required for the propagation of feature annotation.</text>
</comment>
<comment type="catalytic activity">
    <reaction evidence="10 11">
        <text>shikimate + ATP = 3-phosphoshikimate + ADP + H(+)</text>
        <dbReference type="Rhea" id="RHEA:13121"/>
        <dbReference type="ChEBI" id="CHEBI:15378"/>
        <dbReference type="ChEBI" id="CHEBI:30616"/>
        <dbReference type="ChEBI" id="CHEBI:36208"/>
        <dbReference type="ChEBI" id="CHEBI:145989"/>
        <dbReference type="ChEBI" id="CHEBI:456216"/>
        <dbReference type="EC" id="2.7.1.71"/>
    </reaction>
</comment>
<evidence type="ECO:0000256" key="5">
    <source>
        <dbReference type="ARBA" id="ARBA00022679"/>
    </source>
</evidence>
<evidence type="ECO:0000256" key="10">
    <source>
        <dbReference type="ARBA" id="ARBA00048567"/>
    </source>
</evidence>
<dbReference type="InterPro" id="IPR023000">
    <property type="entry name" value="Shikimate_kinase_CS"/>
</dbReference>
<feature type="binding site" evidence="11">
    <location>
        <position position="38"/>
    </location>
    <ligand>
        <name>substrate</name>
    </ligand>
</feature>
<dbReference type="InterPro" id="IPR027417">
    <property type="entry name" value="P-loop_NTPase"/>
</dbReference>
<evidence type="ECO:0000256" key="4">
    <source>
        <dbReference type="ARBA" id="ARBA00022605"/>
    </source>
</evidence>